<dbReference type="Proteomes" id="UP000230843">
    <property type="component" value="Unassembled WGS sequence"/>
</dbReference>
<accession>A0A2M7Z7F3</accession>
<protein>
    <submittedName>
        <fullName evidence="1">Uncharacterized protein</fullName>
    </submittedName>
</protein>
<evidence type="ECO:0000313" key="1">
    <source>
        <dbReference type="EMBL" id="PJA90259.1"/>
    </source>
</evidence>
<gene>
    <name evidence="1" type="ORF">CO137_00745</name>
</gene>
<evidence type="ECO:0000313" key="2">
    <source>
        <dbReference type="Proteomes" id="UP000230843"/>
    </source>
</evidence>
<reference evidence="2" key="1">
    <citation type="submission" date="2017-09" db="EMBL/GenBank/DDBJ databases">
        <title>Depth-based differentiation of microbial function through sediment-hosted aquifers and enrichment of novel symbionts in the deep terrestrial subsurface.</title>
        <authorList>
            <person name="Probst A.J."/>
            <person name="Ladd B."/>
            <person name="Jarett J.K."/>
            <person name="Geller-Mcgrath D.E."/>
            <person name="Sieber C.M.K."/>
            <person name="Emerson J.B."/>
            <person name="Anantharaman K."/>
            <person name="Thomas B.C."/>
            <person name="Malmstrom R."/>
            <person name="Stieglmeier M."/>
            <person name="Klingl A."/>
            <person name="Woyke T."/>
            <person name="Ryan C.M."/>
            <person name="Banfield J.F."/>
        </authorList>
    </citation>
    <scope>NUCLEOTIDE SEQUENCE [LARGE SCALE GENOMIC DNA]</scope>
</reference>
<comment type="caution">
    <text evidence="1">The sequence shown here is derived from an EMBL/GenBank/DDBJ whole genome shotgun (WGS) entry which is preliminary data.</text>
</comment>
<dbReference type="EMBL" id="PFVJ01000017">
    <property type="protein sequence ID" value="PJA90259.1"/>
    <property type="molecule type" value="Genomic_DNA"/>
</dbReference>
<sequence length="184" mass="21607">MAIITKEGQRTFIDVGSKLVFDPITKCLKILKYESGIWQEIYWHKNNDGRQKFLMFLNDFSMFTNFAKLLAFTLGLDINKPHTQNNKWVCTLRRKYDYKYFVVRPDGGFIYDGKKKLAKIISNNDDACDFMDIQLYGKGVVPVCFIQNSNAFFAFVEIICETHWLKTKKRIESKDFFAVTFETL</sequence>
<name>A0A2M7Z7F3_9BACT</name>
<organism evidence="1 2">
    <name type="scientific">Candidatus Magasanikbacteria bacterium CG_4_9_14_3_um_filter_32_9</name>
    <dbReference type="NCBI Taxonomy" id="1974644"/>
    <lineage>
        <taxon>Bacteria</taxon>
        <taxon>Candidatus Magasanikiibacteriota</taxon>
    </lineage>
</organism>
<proteinExistence type="predicted"/>
<dbReference type="AlphaFoldDB" id="A0A2M7Z7F3"/>